<evidence type="ECO:0000313" key="2">
    <source>
        <dbReference type="EMBL" id="MDW8515848.1"/>
    </source>
</evidence>
<evidence type="ECO:0000313" key="3">
    <source>
        <dbReference type="Proteomes" id="UP001284771"/>
    </source>
</evidence>
<accession>A0ABU4J4C0</accession>
<evidence type="ECO:0000259" key="1">
    <source>
        <dbReference type="PROSITE" id="PS50943"/>
    </source>
</evidence>
<dbReference type="SUPFAM" id="SSF47413">
    <property type="entry name" value="lambda repressor-like DNA-binding domains"/>
    <property type="match status" value="1"/>
</dbReference>
<dbReference type="EMBL" id="JAWUZT010000014">
    <property type="protein sequence ID" value="MDW8515848.1"/>
    <property type="molecule type" value="Genomic_DNA"/>
</dbReference>
<keyword evidence="3" id="KW-1185">Reference proteome</keyword>
<protein>
    <submittedName>
        <fullName evidence="2">Helix-turn-helix domain-containing protein</fullName>
    </submittedName>
</protein>
<reference evidence="3" key="1">
    <citation type="submission" date="2023-07" db="EMBL/GenBank/DDBJ databases">
        <title>Draft genomic sequences of Priestia flexa CCM isolated from the soil of an abandoned mine contaminated by free cyanide in the high Andean zone of Tacna, Peru.</title>
        <authorList>
            <person name="Caceda Quiroz C.J."/>
            <person name="Maraza Chooque G.J."/>
            <person name="Fora Quispe G.L."/>
            <person name="Carpio Mamani M."/>
        </authorList>
    </citation>
    <scope>NUCLEOTIDE SEQUENCE [LARGE SCALE GENOMIC DNA]</scope>
    <source>
        <strain evidence="3">CCM</strain>
    </source>
</reference>
<dbReference type="InterPro" id="IPR010982">
    <property type="entry name" value="Lambda_DNA-bd_dom_sf"/>
</dbReference>
<gene>
    <name evidence="2" type="ORF">RIB56_06850</name>
</gene>
<dbReference type="CDD" id="cd00093">
    <property type="entry name" value="HTH_XRE"/>
    <property type="match status" value="1"/>
</dbReference>
<feature type="domain" description="HTH cro/C1-type" evidence="1">
    <location>
        <begin position="7"/>
        <end position="53"/>
    </location>
</feature>
<dbReference type="SMART" id="SM00530">
    <property type="entry name" value="HTH_XRE"/>
    <property type="match status" value="1"/>
</dbReference>
<dbReference type="Gene3D" id="1.10.260.40">
    <property type="entry name" value="lambda repressor-like DNA-binding domains"/>
    <property type="match status" value="1"/>
</dbReference>
<sequence length="170" mass="19106">MQVGKYLKELRKPSSQEQLALDLNLSREAVSSYETGRAKIPVDIAGKLMEKFDDPWFAMKIARQYTNGAWVPKLDGDFIELNRSNVVLKTIEELQEAIVAVKGAPFVKHPKSLAAYELQDIQNSLAETIDVIVAASHLVAVSCEEYGFSWNELWDQHTMKLVSSGYMKNA</sequence>
<dbReference type="Pfam" id="PF01381">
    <property type="entry name" value="HTH_3"/>
    <property type="match status" value="1"/>
</dbReference>
<dbReference type="PROSITE" id="PS50943">
    <property type="entry name" value="HTH_CROC1"/>
    <property type="match status" value="1"/>
</dbReference>
<dbReference type="InterPro" id="IPR001387">
    <property type="entry name" value="Cro/C1-type_HTH"/>
</dbReference>
<proteinExistence type="predicted"/>
<dbReference type="Proteomes" id="UP001284771">
    <property type="component" value="Unassembled WGS sequence"/>
</dbReference>
<comment type="caution">
    <text evidence="2">The sequence shown here is derived from an EMBL/GenBank/DDBJ whole genome shotgun (WGS) entry which is preliminary data.</text>
</comment>
<dbReference type="RefSeq" id="WP_318757354.1">
    <property type="nucleotide sequence ID" value="NZ_JAWUZT010000014.1"/>
</dbReference>
<name>A0ABU4J4C0_9BACI</name>
<organism evidence="2 3">
    <name type="scientific">Priestia flexa</name>
    <dbReference type="NCBI Taxonomy" id="86664"/>
    <lineage>
        <taxon>Bacteria</taxon>
        <taxon>Bacillati</taxon>
        <taxon>Bacillota</taxon>
        <taxon>Bacilli</taxon>
        <taxon>Bacillales</taxon>
        <taxon>Bacillaceae</taxon>
        <taxon>Priestia</taxon>
    </lineage>
</organism>